<comment type="caution">
    <text evidence="2">The sequence shown here is derived from an EMBL/GenBank/DDBJ whole genome shotgun (WGS) entry which is preliminary data.</text>
</comment>
<dbReference type="AlphaFoldDB" id="A0A150SMP4"/>
<evidence type="ECO:0000256" key="1">
    <source>
        <dbReference type="SAM" id="MobiDB-lite"/>
    </source>
</evidence>
<feature type="region of interest" description="Disordered" evidence="1">
    <location>
        <begin position="238"/>
        <end position="280"/>
    </location>
</feature>
<dbReference type="EMBL" id="JEMC01002203">
    <property type="protein sequence ID" value="KYF89806.1"/>
    <property type="molecule type" value="Genomic_DNA"/>
</dbReference>
<proteinExistence type="predicted"/>
<sequence length="280" mass="30008">MLKHLMIEEMVALVSPWVENAQRKRLFLSIPEIAGLHPKVADAYEAVIAVRPSKAGPSAQMSALNDDLGRVDVRHDHLARAVCWGIDAHREHCLGADPPERERAATCDQVQAKLFPGGLNILKASPTAEAGNTARIARLLDEEPSIGEFLKGIPAPGKTTLLHTTQRWIKAGKELEAIENRRDELAAKEKTAPVTKATIAAARSQWFRAVSAVLANLELSDAPIEAIETIRGPVLKASERAGKRYGGTSAGEGASQEEPGETAVGEAEEEAGARDGELVS</sequence>
<evidence type="ECO:0000313" key="3">
    <source>
        <dbReference type="Proteomes" id="UP000075515"/>
    </source>
</evidence>
<accession>A0A150SMP4</accession>
<evidence type="ECO:0000313" key="2">
    <source>
        <dbReference type="EMBL" id="KYF89806.1"/>
    </source>
</evidence>
<gene>
    <name evidence="2" type="ORF">BE18_33240</name>
</gene>
<dbReference type="Proteomes" id="UP000075515">
    <property type="component" value="Unassembled WGS sequence"/>
</dbReference>
<name>A0A150SMP4_SORCE</name>
<reference evidence="2 3" key="1">
    <citation type="submission" date="2014-02" db="EMBL/GenBank/DDBJ databases">
        <title>The small core and large imbalanced accessory genome model reveals a collaborative survival strategy of Sorangium cellulosum strains in nature.</title>
        <authorList>
            <person name="Han K."/>
            <person name="Peng R."/>
            <person name="Blom J."/>
            <person name="Li Y.-Z."/>
        </authorList>
    </citation>
    <scope>NUCLEOTIDE SEQUENCE [LARGE SCALE GENOMIC DNA]</scope>
    <source>
        <strain evidence="2 3">So0149</strain>
    </source>
</reference>
<organism evidence="2 3">
    <name type="scientific">Sorangium cellulosum</name>
    <name type="common">Polyangium cellulosum</name>
    <dbReference type="NCBI Taxonomy" id="56"/>
    <lineage>
        <taxon>Bacteria</taxon>
        <taxon>Pseudomonadati</taxon>
        <taxon>Myxococcota</taxon>
        <taxon>Polyangia</taxon>
        <taxon>Polyangiales</taxon>
        <taxon>Polyangiaceae</taxon>
        <taxon>Sorangium</taxon>
    </lineage>
</organism>
<protein>
    <submittedName>
        <fullName evidence="2">Uncharacterized protein</fullName>
    </submittedName>
</protein>
<feature type="compositionally biased region" description="Basic and acidic residues" evidence="1">
    <location>
        <begin position="271"/>
        <end position="280"/>
    </location>
</feature>